<evidence type="ECO:0000313" key="3">
    <source>
        <dbReference type="Proteomes" id="UP000295673"/>
    </source>
</evidence>
<comment type="caution">
    <text evidence="2">The sequence shown here is derived from an EMBL/GenBank/DDBJ whole genome shotgun (WGS) entry which is preliminary data.</text>
</comment>
<name>A0A4R1NIV3_9RHOB</name>
<dbReference type="EMBL" id="SMGR01000001">
    <property type="protein sequence ID" value="TCL08167.1"/>
    <property type="molecule type" value="Genomic_DNA"/>
</dbReference>
<dbReference type="InterPro" id="IPR025402">
    <property type="entry name" value="DMP19_C"/>
</dbReference>
<feature type="domain" description="DNA mimic protein DMP19 C-terminal" evidence="1">
    <location>
        <begin position="62"/>
        <end position="171"/>
    </location>
</feature>
<dbReference type="AlphaFoldDB" id="A0A4R1NIV3"/>
<dbReference type="Proteomes" id="UP000295673">
    <property type="component" value="Unassembled WGS sequence"/>
</dbReference>
<evidence type="ECO:0000259" key="1">
    <source>
        <dbReference type="Pfam" id="PF14300"/>
    </source>
</evidence>
<keyword evidence="3" id="KW-1185">Reference proteome</keyword>
<dbReference type="RefSeq" id="WP_132858323.1">
    <property type="nucleotide sequence ID" value="NZ_SMGR01000001.1"/>
</dbReference>
<gene>
    <name evidence="2" type="ORF">BXY66_0200</name>
</gene>
<reference evidence="2 3" key="1">
    <citation type="submission" date="2019-03" db="EMBL/GenBank/DDBJ databases">
        <title>Genomic Encyclopedia of Archaeal and Bacterial Type Strains, Phase II (KMG-II): from individual species to whole genera.</title>
        <authorList>
            <person name="Goeker M."/>
        </authorList>
    </citation>
    <scope>NUCLEOTIDE SEQUENCE [LARGE SCALE GENOMIC DNA]</scope>
    <source>
        <strain evidence="2 3">DSM 26433</strain>
    </source>
</reference>
<protein>
    <recommendedName>
        <fullName evidence="1">DNA mimic protein DMP19 C-terminal domain-containing protein</fullName>
    </recommendedName>
</protein>
<dbReference type="OrthoDB" id="9849223at2"/>
<evidence type="ECO:0000313" key="2">
    <source>
        <dbReference type="EMBL" id="TCL08167.1"/>
    </source>
</evidence>
<sequence>MLELPKLAEEDLAKFNRDQSDGFILGDLYVAMFPQDVSIELGQLRTPNVVINGYQSLLDTRQISENQWIVFCASHLIGGIANGGVWEGLLESYPQLVPDCIPLLTKLGLEAAAEEFEAVFAPLLTVQSTHRRNLAVTGQFDLAQYGEDYAAVGEILDEERVDAFERAFEDTYQAQIESAAVNFVFDV</sequence>
<accession>A0A4R1NIV3</accession>
<proteinExistence type="predicted"/>
<dbReference type="Pfam" id="PF14300">
    <property type="entry name" value="DMP19"/>
    <property type="match status" value="1"/>
</dbReference>
<organism evidence="2 3">
    <name type="scientific">Shimia isoporae</name>
    <dbReference type="NCBI Taxonomy" id="647720"/>
    <lineage>
        <taxon>Bacteria</taxon>
        <taxon>Pseudomonadati</taxon>
        <taxon>Pseudomonadota</taxon>
        <taxon>Alphaproteobacteria</taxon>
        <taxon>Rhodobacterales</taxon>
        <taxon>Roseobacteraceae</taxon>
    </lineage>
</organism>